<evidence type="ECO:0000259" key="2">
    <source>
        <dbReference type="Pfam" id="PF13456"/>
    </source>
</evidence>
<evidence type="ECO:0000256" key="1">
    <source>
        <dbReference type="SAM" id="MobiDB-lite"/>
    </source>
</evidence>
<name>A0AAN7EK50_QUERU</name>
<dbReference type="EMBL" id="JAXUIC010000009">
    <property type="protein sequence ID" value="KAK4573370.1"/>
    <property type="molecule type" value="Genomic_DNA"/>
</dbReference>
<keyword evidence="4" id="KW-1185">Reference proteome</keyword>
<gene>
    <name evidence="3" type="ORF">RGQ29_031363</name>
</gene>
<dbReference type="SUPFAM" id="SSF53098">
    <property type="entry name" value="Ribonuclease H-like"/>
    <property type="match status" value="1"/>
</dbReference>
<dbReference type="PANTHER" id="PTHR36038:SF3">
    <property type="entry name" value="OVATE FAMILY PROTEIN"/>
    <property type="match status" value="1"/>
</dbReference>
<accession>A0AAN7EK50</accession>
<dbReference type="GO" id="GO:0003676">
    <property type="term" value="F:nucleic acid binding"/>
    <property type="evidence" value="ECO:0007669"/>
    <property type="project" value="InterPro"/>
</dbReference>
<reference evidence="3 4" key="1">
    <citation type="journal article" date="2023" name="G3 (Bethesda)">
        <title>A haplotype-resolved chromosome-scale genome for Quercus rubra L. provides insights into the genetics of adaptive traits for red oak species.</title>
        <authorList>
            <person name="Kapoor B."/>
            <person name="Jenkins J."/>
            <person name="Schmutz J."/>
            <person name="Zhebentyayeva T."/>
            <person name="Kuelheim C."/>
            <person name="Coggeshall M."/>
            <person name="Heim C."/>
            <person name="Lasky J.R."/>
            <person name="Leites L."/>
            <person name="Islam-Faridi N."/>
            <person name="Romero-Severson J."/>
            <person name="DeLeo V.L."/>
            <person name="Lucas S.M."/>
            <person name="Lazic D."/>
            <person name="Gailing O."/>
            <person name="Carlson J."/>
            <person name="Staton M."/>
        </authorList>
    </citation>
    <scope>NUCLEOTIDE SEQUENCE [LARGE SCALE GENOMIC DNA]</scope>
    <source>
        <strain evidence="3">Pseudo-F2</strain>
    </source>
</reference>
<organism evidence="3 4">
    <name type="scientific">Quercus rubra</name>
    <name type="common">Northern red oak</name>
    <name type="synonym">Quercus borealis</name>
    <dbReference type="NCBI Taxonomy" id="3512"/>
    <lineage>
        <taxon>Eukaryota</taxon>
        <taxon>Viridiplantae</taxon>
        <taxon>Streptophyta</taxon>
        <taxon>Embryophyta</taxon>
        <taxon>Tracheophyta</taxon>
        <taxon>Spermatophyta</taxon>
        <taxon>Magnoliopsida</taxon>
        <taxon>eudicotyledons</taxon>
        <taxon>Gunneridae</taxon>
        <taxon>Pentapetalae</taxon>
        <taxon>rosids</taxon>
        <taxon>fabids</taxon>
        <taxon>Fagales</taxon>
        <taxon>Fagaceae</taxon>
        <taxon>Quercus</taxon>
    </lineage>
</organism>
<feature type="domain" description="RNase H type-1" evidence="2">
    <location>
        <begin position="31"/>
        <end position="116"/>
    </location>
</feature>
<dbReference type="InterPro" id="IPR044730">
    <property type="entry name" value="RNase_H-like_dom_plant"/>
</dbReference>
<dbReference type="Proteomes" id="UP001324115">
    <property type="component" value="Unassembled WGS sequence"/>
</dbReference>
<evidence type="ECO:0000313" key="4">
    <source>
        <dbReference type="Proteomes" id="UP001324115"/>
    </source>
</evidence>
<evidence type="ECO:0000313" key="3">
    <source>
        <dbReference type="EMBL" id="KAK4573370.1"/>
    </source>
</evidence>
<dbReference type="InterPro" id="IPR012337">
    <property type="entry name" value="RNaseH-like_sf"/>
</dbReference>
<protein>
    <recommendedName>
        <fullName evidence="2">RNase H type-1 domain-containing protein</fullName>
    </recommendedName>
</protein>
<sequence>MQQSNRDSWKPSPHLVYKLNFDPSVFSSLDKFGFGAMIRNDKGEVMAAKGPAMFCSEEAEFLACRKAIEFAMDVGFSEFIIEGDNSIVMHAISSLNANQSLLGNVVGDIQLMLRRLHWSFQQDTISDQKAESKDIILLKHCGVGRRLKKLEGSELGCVNFKPFTILCRRDIAKACFYSTLNFKRLGSCNRRHRWIQSMKMKKEDITRGLGISHKVDSATHAGNKVLPITEATLSTSTKTNNQSQSGSSENKDRLKGNKSKTMSRMKELLRWAAAAKSEKGGKFIGRKVLQFRNRGSLKAVPDDDQLCNDSPKISFRWDVESCSTTSSAYSAMSMPASYKTNDQTINITSSISTPIQDKDHNTPRKGNWITTDSEFVVLEL</sequence>
<comment type="caution">
    <text evidence="3">The sequence shown here is derived from an EMBL/GenBank/DDBJ whole genome shotgun (WGS) entry which is preliminary data.</text>
</comment>
<dbReference type="GO" id="GO:0004523">
    <property type="term" value="F:RNA-DNA hybrid ribonuclease activity"/>
    <property type="evidence" value="ECO:0007669"/>
    <property type="project" value="InterPro"/>
</dbReference>
<dbReference type="AlphaFoldDB" id="A0AAN7EK50"/>
<feature type="region of interest" description="Disordered" evidence="1">
    <location>
        <begin position="229"/>
        <end position="260"/>
    </location>
</feature>
<feature type="compositionally biased region" description="Low complexity" evidence="1">
    <location>
        <begin position="232"/>
        <end position="248"/>
    </location>
</feature>
<dbReference type="CDD" id="cd06222">
    <property type="entry name" value="RNase_H_like"/>
    <property type="match status" value="1"/>
</dbReference>
<dbReference type="Gene3D" id="3.30.420.10">
    <property type="entry name" value="Ribonuclease H-like superfamily/Ribonuclease H"/>
    <property type="match status" value="1"/>
</dbReference>
<dbReference type="PANTHER" id="PTHR36038">
    <property type="entry name" value="OS06G0102750 PROTEIN"/>
    <property type="match status" value="1"/>
</dbReference>
<dbReference type="InterPro" id="IPR002156">
    <property type="entry name" value="RNaseH_domain"/>
</dbReference>
<proteinExistence type="predicted"/>
<dbReference type="InterPro" id="IPR036397">
    <property type="entry name" value="RNaseH_sf"/>
</dbReference>
<dbReference type="Pfam" id="PF13456">
    <property type="entry name" value="RVT_3"/>
    <property type="match status" value="1"/>
</dbReference>